<protein>
    <submittedName>
        <fullName evidence="1">Uncharacterized protein</fullName>
    </submittedName>
</protein>
<accession>A0A484MDL9</accession>
<sequence>MALGLGAFGRIPTPCLTMIGLTFSFGKAYLDPFGEHARHFEELRRSKYIQARFGEIRDVLFDVFWCARLLFRKKYLRILSDYTWLKAAMVNTRLSIVDPSSPDAIEDDVLFTLSLTMGRLSFRWVRISSSSFSNADVVVPHTK</sequence>
<evidence type="ECO:0000313" key="1">
    <source>
        <dbReference type="EMBL" id="VFQ86208.1"/>
    </source>
</evidence>
<dbReference type="AlphaFoldDB" id="A0A484MDL9"/>
<evidence type="ECO:0000313" key="2">
    <source>
        <dbReference type="Proteomes" id="UP000595140"/>
    </source>
</evidence>
<name>A0A484MDL9_9ASTE</name>
<dbReference type="EMBL" id="OOIL02003144">
    <property type="protein sequence ID" value="VFQ86208.1"/>
    <property type="molecule type" value="Genomic_DNA"/>
</dbReference>
<dbReference type="Proteomes" id="UP000595140">
    <property type="component" value="Unassembled WGS sequence"/>
</dbReference>
<reference evidence="1 2" key="1">
    <citation type="submission" date="2018-04" db="EMBL/GenBank/DDBJ databases">
        <authorList>
            <person name="Vogel A."/>
        </authorList>
    </citation>
    <scope>NUCLEOTIDE SEQUENCE [LARGE SCALE GENOMIC DNA]</scope>
</reference>
<gene>
    <name evidence="1" type="ORF">CCAM_LOCUS27984</name>
</gene>
<organism evidence="1 2">
    <name type="scientific">Cuscuta campestris</name>
    <dbReference type="NCBI Taxonomy" id="132261"/>
    <lineage>
        <taxon>Eukaryota</taxon>
        <taxon>Viridiplantae</taxon>
        <taxon>Streptophyta</taxon>
        <taxon>Embryophyta</taxon>
        <taxon>Tracheophyta</taxon>
        <taxon>Spermatophyta</taxon>
        <taxon>Magnoliopsida</taxon>
        <taxon>eudicotyledons</taxon>
        <taxon>Gunneridae</taxon>
        <taxon>Pentapetalae</taxon>
        <taxon>asterids</taxon>
        <taxon>lamiids</taxon>
        <taxon>Solanales</taxon>
        <taxon>Convolvulaceae</taxon>
        <taxon>Cuscuteae</taxon>
        <taxon>Cuscuta</taxon>
        <taxon>Cuscuta subgen. Grammica</taxon>
        <taxon>Cuscuta sect. Cleistogrammica</taxon>
    </lineage>
</organism>
<proteinExistence type="predicted"/>
<keyword evidence="2" id="KW-1185">Reference proteome</keyword>